<dbReference type="OrthoDB" id="4578799at2"/>
<feature type="transmembrane region" description="Helical" evidence="1">
    <location>
        <begin position="171"/>
        <end position="199"/>
    </location>
</feature>
<feature type="transmembrane region" description="Helical" evidence="1">
    <location>
        <begin position="271"/>
        <end position="295"/>
    </location>
</feature>
<dbReference type="AlphaFoldDB" id="A0A4R6DLN2"/>
<gene>
    <name evidence="2" type="ORF">EDF64_10262</name>
</gene>
<evidence type="ECO:0000256" key="1">
    <source>
        <dbReference type="SAM" id="Phobius"/>
    </source>
</evidence>
<keyword evidence="1" id="KW-0472">Membrane</keyword>
<protein>
    <submittedName>
        <fullName evidence="2">Uncharacterized protein</fullName>
    </submittedName>
</protein>
<keyword evidence="1" id="KW-0812">Transmembrane</keyword>
<reference evidence="2 3" key="1">
    <citation type="submission" date="2019-03" db="EMBL/GenBank/DDBJ databases">
        <title>Genomic analyses of the natural microbiome of Caenorhabditis elegans.</title>
        <authorList>
            <person name="Samuel B."/>
        </authorList>
    </citation>
    <scope>NUCLEOTIDE SEQUENCE [LARGE SCALE GENOMIC DNA]</scope>
    <source>
        <strain evidence="2 3">JUb65</strain>
    </source>
</reference>
<keyword evidence="1" id="KW-1133">Transmembrane helix</keyword>
<feature type="transmembrane region" description="Helical" evidence="1">
    <location>
        <begin position="385"/>
        <end position="407"/>
    </location>
</feature>
<feature type="transmembrane region" description="Helical" evidence="1">
    <location>
        <begin position="302"/>
        <end position="324"/>
    </location>
</feature>
<organism evidence="2 3">
    <name type="scientific">Curtobacterium flaccumfaciens</name>
    <dbReference type="NCBI Taxonomy" id="2035"/>
    <lineage>
        <taxon>Bacteria</taxon>
        <taxon>Bacillati</taxon>
        <taxon>Actinomycetota</taxon>
        <taxon>Actinomycetes</taxon>
        <taxon>Micrococcales</taxon>
        <taxon>Microbacteriaceae</taxon>
        <taxon>Curtobacterium</taxon>
    </lineage>
</organism>
<name>A0A4R6DLN2_9MICO</name>
<feature type="transmembrane region" description="Helical" evidence="1">
    <location>
        <begin position="344"/>
        <end position="364"/>
    </location>
</feature>
<comment type="caution">
    <text evidence="2">The sequence shown here is derived from an EMBL/GenBank/DDBJ whole genome shotgun (WGS) entry which is preliminary data.</text>
</comment>
<sequence length="461" mass="47376">MERPTPATRRLLGSLGVAVLLGLATAAVAWWRLGPVTRGTVWAEDGGLFLRERIALGPIDSLLHPYAGYLHLLPRLLVDVGWALPVSDYALVLSGGACLVVGVLGAAVYLLARDVVPIAPVRALLAVSPALLPLAPHEISGNAANLHWFVLAAAPWVFAYRARTWWASGAVALLAVFLVLTELQTVAFLPLLLLAWLPLRDPSGARAWPRALPVTVVTVAGGLAQVVTALTTERTARPGAPAVSDVAAGWLLQPFAGIWDPDVGAVVRAVLAQGWTVVVAPAVLVLLVVAAAVVVGSWRARAMTVALGLASLGTWWAALIANGGAARGWAHPVEALAAVGPLRYAAASGLLLLAAVLVAAGVLVGSSRWASAVRRRTRPGGAVRLTGAATGWCVVALVVVVAVAGVVPGPTRRSDGPVWAEQIPGAVASCAGDPARSADVRTAPWGADVPCTRLLPAGGGR</sequence>
<feature type="transmembrane region" description="Helical" evidence="1">
    <location>
        <begin position="89"/>
        <end position="112"/>
    </location>
</feature>
<dbReference type="Proteomes" id="UP000295764">
    <property type="component" value="Unassembled WGS sequence"/>
</dbReference>
<accession>A0A4R6DLN2</accession>
<proteinExistence type="predicted"/>
<evidence type="ECO:0000313" key="2">
    <source>
        <dbReference type="EMBL" id="TDN45653.1"/>
    </source>
</evidence>
<evidence type="ECO:0000313" key="3">
    <source>
        <dbReference type="Proteomes" id="UP000295764"/>
    </source>
</evidence>
<dbReference type="EMBL" id="SNVW01000002">
    <property type="protein sequence ID" value="TDN45653.1"/>
    <property type="molecule type" value="Genomic_DNA"/>
</dbReference>
<dbReference type="RefSeq" id="WP_133518633.1">
    <property type="nucleotide sequence ID" value="NZ_SNVW01000002.1"/>
</dbReference>